<gene>
    <name evidence="1" type="ORF">BACPEC_00824</name>
</gene>
<reference evidence="1 2" key="2">
    <citation type="submission" date="2008-11" db="EMBL/GenBank/DDBJ databases">
        <authorList>
            <person name="Fulton L."/>
            <person name="Clifton S."/>
            <person name="Fulton B."/>
            <person name="Xu J."/>
            <person name="Minx P."/>
            <person name="Pepin K.H."/>
            <person name="Johnson M."/>
            <person name="Bhonagiri V."/>
            <person name="Nash W.E."/>
            <person name="Mardis E.R."/>
            <person name="Wilson R.K."/>
        </authorList>
    </citation>
    <scope>NUCLEOTIDE SEQUENCE [LARGE SCALE GENOMIC DNA]</scope>
    <source>
        <strain evidence="1 2">ATCC 43243</strain>
    </source>
</reference>
<dbReference type="HOGENOM" id="CLU_031277_0_0_9"/>
<evidence type="ECO:0000313" key="1">
    <source>
        <dbReference type="EMBL" id="EEC57840.1"/>
    </source>
</evidence>
<sequence length="410" mass="46348">MAIIRPFQCVRPNESVAARVAALPYDVYNREEACEEVKREPLSFLRIDRPETQFDSSVDMYAPEVYQKARQMLDEAMADGTYIEDSDRTYYIYELTMDGRSQTGIVACASIDDYSNNVIKKHENTRAEKEVDRITHVDTCSAQTGPIFLAYRADGVINAEVAKAKENDPLYDFTSPDGIRHAVWKIASEDSVEAIERAFAGIDSIYIADGHHRAASAYKVGLKRRAEHPGFTGDEEFNYFLSVLFPDEQLMIMPYNRVVKDLNGYSKDEFIAKISDKFDVVKSDKPVAPAVKYTFGMYLEGQWYTLTAHEDIRPDSPVDGLDVAILQNELLDPVLGIKNPKTDARIDFVGGIRGLGELERRTENDMKIAFSMYPTSIQELFAVADAGLLMPPKSTWFEPKLRSGIFIHRI</sequence>
<name>B7AQ68_9FIRM</name>
<organism evidence="1 2">
    <name type="scientific">[Bacteroides] pectinophilus ATCC 43243</name>
    <dbReference type="NCBI Taxonomy" id="483218"/>
    <lineage>
        <taxon>Bacteria</taxon>
        <taxon>Bacillati</taxon>
        <taxon>Bacillota</taxon>
        <taxon>Clostridia</taxon>
        <taxon>Eubacteriales</taxon>
    </lineage>
</organism>
<dbReference type="Pfam" id="PF06245">
    <property type="entry name" value="DUF1015"/>
    <property type="match status" value="1"/>
</dbReference>
<keyword evidence="2" id="KW-1185">Reference proteome</keyword>
<dbReference type="PANTHER" id="PTHR36454:SF1">
    <property type="entry name" value="DUF1015 DOMAIN-CONTAINING PROTEIN"/>
    <property type="match status" value="1"/>
</dbReference>
<dbReference type="eggNOG" id="COG4198">
    <property type="taxonomic scope" value="Bacteria"/>
</dbReference>
<dbReference type="InterPro" id="IPR008323">
    <property type="entry name" value="UCP033563"/>
</dbReference>
<dbReference type="EMBL" id="ABVQ01000035">
    <property type="protein sequence ID" value="EEC57840.1"/>
    <property type="molecule type" value="Genomic_DNA"/>
</dbReference>
<proteinExistence type="predicted"/>
<evidence type="ECO:0000313" key="2">
    <source>
        <dbReference type="Proteomes" id="UP000003136"/>
    </source>
</evidence>
<evidence type="ECO:0008006" key="3">
    <source>
        <dbReference type="Google" id="ProtNLM"/>
    </source>
</evidence>
<dbReference type="Proteomes" id="UP000003136">
    <property type="component" value="Unassembled WGS sequence"/>
</dbReference>
<comment type="caution">
    <text evidence="1">The sequence shown here is derived from an EMBL/GenBank/DDBJ whole genome shotgun (WGS) entry which is preliminary data.</text>
</comment>
<dbReference type="AlphaFoldDB" id="B7AQ68"/>
<dbReference type="STRING" id="483218.BACPEC_00824"/>
<reference evidence="1 2" key="1">
    <citation type="submission" date="2008-11" db="EMBL/GenBank/DDBJ databases">
        <title>Draft genome sequence of Bacteroides pectinophilus (ATCC 43243).</title>
        <authorList>
            <person name="Sudarsanam P."/>
            <person name="Ley R."/>
            <person name="Guruge J."/>
            <person name="Turnbaugh P.J."/>
            <person name="Mahowald M."/>
            <person name="Liep D."/>
            <person name="Gordon J."/>
        </authorList>
    </citation>
    <scope>NUCLEOTIDE SEQUENCE [LARGE SCALE GENOMIC DNA]</scope>
    <source>
        <strain evidence="1 2">ATCC 43243</strain>
    </source>
</reference>
<dbReference type="PANTHER" id="PTHR36454">
    <property type="entry name" value="LMO2823 PROTEIN"/>
    <property type="match status" value="1"/>
</dbReference>
<protein>
    <recommendedName>
        <fullName evidence="3">DUF1015 domain-containing protein</fullName>
    </recommendedName>
</protein>
<accession>B7AQ68</accession>
<dbReference type="PIRSF" id="PIRSF033563">
    <property type="entry name" value="UCP033563"/>
    <property type="match status" value="1"/>
</dbReference>